<dbReference type="AlphaFoldDB" id="A0A9D6V740"/>
<protein>
    <submittedName>
        <fullName evidence="1">Uncharacterized protein</fullName>
    </submittedName>
</protein>
<sequence length="156" mass="16887">MTTSSRRNLIRCIMVGSIVLSGAWMPRALCSLAWAASSGSSQGAGTTSGSGQTTSNLDELSTNLVARTVKELLKDGYAVDGPVEVVEVGQSSITLFKTGEKNWKLDLTGMKVTIKDYQNQTLLLSEIKAKNKVYVCRKKSNVTILVLQKKEGTNDR</sequence>
<organism evidence="1 2">
    <name type="scientific">Desulfomonile tiedjei</name>
    <dbReference type="NCBI Taxonomy" id="2358"/>
    <lineage>
        <taxon>Bacteria</taxon>
        <taxon>Pseudomonadati</taxon>
        <taxon>Thermodesulfobacteriota</taxon>
        <taxon>Desulfomonilia</taxon>
        <taxon>Desulfomonilales</taxon>
        <taxon>Desulfomonilaceae</taxon>
        <taxon>Desulfomonile</taxon>
    </lineage>
</organism>
<evidence type="ECO:0000313" key="1">
    <source>
        <dbReference type="EMBL" id="MBI5251928.1"/>
    </source>
</evidence>
<name>A0A9D6V740_9BACT</name>
<dbReference type="Proteomes" id="UP000807825">
    <property type="component" value="Unassembled WGS sequence"/>
</dbReference>
<evidence type="ECO:0000313" key="2">
    <source>
        <dbReference type="Proteomes" id="UP000807825"/>
    </source>
</evidence>
<accession>A0A9D6V740</accession>
<proteinExistence type="predicted"/>
<gene>
    <name evidence="1" type="ORF">HY912_20745</name>
</gene>
<comment type="caution">
    <text evidence="1">The sequence shown here is derived from an EMBL/GenBank/DDBJ whole genome shotgun (WGS) entry which is preliminary data.</text>
</comment>
<reference evidence="1" key="1">
    <citation type="submission" date="2020-07" db="EMBL/GenBank/DDBJ databases">
        <title>Huge and variable diversity of episymbiotic CPR bacteria and DPANN archaea in groundwater ecosystems.</title>
        <authorList>
            <person name="He C.Y."/>
            <person name="Keren R."/>
            <person name="Whittaker M."/>
            <person name="Farag I.F."/>
            <person name="Doudna J."/>
            <person name="Cate J.H.D."/>
            <person name="Banfield J.F."/>
        </authorList>
    </citation>
    <scope>NUCLEOTIDE SEQUENCE</scope>
    <source>
        <strain evidence="1">NC_groundwater_1664_Pr3_B-0.1um_52_9</strain>
    </source>
</reference>
<dbReference type="EMBL" id="JACRDE010000544">
    <property type="protein sequence ID" value="MBI5251928.1"/>
    <property type="molecule type" value="Genomic_DNA"/>
</dbReference>